<organism evidence="1 2">
    <name type="scientific">Sulfurivirga caldicuralii</name>
    <dbReference type="NCBI Taxonomy" id="364032"/>
    <lineage>
        <taxon>Bacteria</taxon>
        <taxon>Pseudomonadati</taxon>
        <taxon>Pseudomonadota</taxon>
        <taxon>Gammaproteobacteria</taxon>
        <taxon>Thiotrichales</taxon>
        <taxon>Piscirickettsiaceae</taxon>
        <taxon>Sulfurivirga</taxon>
    </lineage>
</organism>
<keyword evidence="2" id="KW-1185">Reference proteome</keyword>
<sequence length="55" mass="6302">MGQRKPSLDTRVAEWERKVQRPLKADEAKRLAALLRVLLQSESPPSKPQVKSLKH</sequence>
<reference evidence="1 2" key="1">
    <citation type="submission" date="2016-11" db="EMBL/GenBank/DDBJ databases">
        <authorList>
            <person name="Jaros S."/>
            <person name="Januszkiewicz K."/>
            <person name="Wedrychowicz H."/>
        </authorList>
    </citation>
    <scope>NUCLEOTIDE SEQUENCE [LARGE SCALE GENOMIC DNA]</scope>
    <source>
        <strain evidence="1 2">DSM 17737</strain>
    </source>
</reference>
<accession>A0A1N6DPH5</accession>
<dbReference type="EMBL" id="FSRE01000001">
    <property type="protein sequence ID" value="SIN72650.1"/>
    <property type="molecule type" value="Genomic_DNA"/>
</dbReference>
<dbReference type="RefSeq" id="WP_159432247.1">
    <property type="nucleotide sequence ID" value="NZ_FSRE01000001.1"/>
</dbReference>
<protein>
    <submittedName>
        <fullName evidence="1">Uncharacterized protein</fullName>
    </submittedName>
</protein>
<dbReference type="Proteomes" id="UP000198461">
    <property type="component" value="Unassembled WGS sequence"/>
</dbReference>
<dbReference type="AlphaFoldDB" id="A0A1N6DPH5"/>
<proteinExistence type="predicted"/>
<name>A0A1N6DPH5_9GAMM</name>
<gene>
    <name evidence="1" type="ORF">SAMN05443662_0323</name>
</gene>
<evidence type="ECO:0000313" key="2">
    <source>
        <dbReference type="Proteomes" id="UP000198461"/>
    </source>
</evidence>
<evidence type="ECO:0000313" key="1">
    <source>
        <dbReference type="EMBL" id="SIN72650.1"/>
    </source>
</evidence>